<dbReference type="PROSITE" id="PS50271">
    <property type="entry name" value="ZF_UBP"/>
    <property type="match status" value="1"/>
</dbReference>
<proteinExistence type="inferred from homology"/>
<dbReference type="Gene3D" id="3.30.40.10">
    <property type="entry name" value="Zinc/RING finger domain, C3HC4 (zinc finger)"/>
    <property type="match status" value="1"/>
</dbReference>
<feature type="compositionally biased region" description="Basic and acidic residues" evidence="7">
    <location>
        <begin position="991"/>
        <end position="1001"/>
    </location>
</feature>
<dbReference type="SUPFAM" id="SSF57850">
    <property type="entry name" value="RING/U-box"/>
    <property type="match status" value="1"/>
</dbReference>
<evidence type="ECO:0000256" key="2">
    <source>
        <dbReference type="ARBA" id="ARBA00022786"/>
    </source>
</evidence>
<keyword evidence="6" id="KW-0862">Zinc</keyword>
<dbReference type="PANTHER" id="PTHR10625:SF21">
    <property type="entry name" value="HISTONE DEACETYLASE 6"/>
    <property type="match status" value="1"/>
</dbReference>
<evidence type="ECO:0000259" key="8">
    <source>
        <dbReference type="PROSITE" id="PS50271"/>
    </source>
</evidence>
<dbReference type="CDD" id="cd10003">
    <property type="entry name" value="HDAC6-dom2"/>
    <property type="match status" value="1"/>
</dbReference>
<feature type="region of interest" description="Disordered" evidence="7">
    <location>
        <begin position="1049"/>
        <end position="1095"/>
    </location>
</feature>
<dbReference type="PRINTS" id="PR01270">
    <property type="entry name" value="HDASUPER"/>
</dbReference>
<dbReference type="InterPro" id="IPR013083">
    <property type="entry name" value="Znf_RING/FYVE/PHD"/>
</dbReference>
<comment type="similarity">
    <text evidence="1">Belongs to the histone deacetylase family. HD type 2 subfamily.</text>
</comment>
<dbReference type="EMBL" id="CAUEEQ010002348">
    <property type="protein sequence ID" value="CAJ0922567.1"/>
    <property type="molecule type" value="Genomic_DNA"/>
</dbReference>
<name>A0ABN9KUU8_9NEOB</name>
<comment type="catalytic activity">
    <reaction evidence="5">
        <text>N(6)-acetyl-L-lysyl-[histone] + H2O = L-lysyl-[histone] + acetate</text>
        <dbReference type="Rhea" id="RHEA:58196"/>
        <dbReference type="Rhea" id="RHEA-COMP:9845"/>
        <dbReference type="Rhea" id="RHEA-COMP:11338"/>
        <dbReference type="ChEBI" id="CHEBI:15377"/>
        <dbReference type="ChEBI" id="CHEBI:29969"/>
        <dbReference type="ChEBI" id="CHEBI:30089"/>
        <dbReference type="ChEBI" id="CHEBI:61930"/>
        <dbReference type="EC" id="3.5.1.98"/>
    </reaction>
    <physiologicalReaction direction="left-to-right" evidence="5">
        <dbReference type="Rhea" id="RHEA:58197"/>
    </physiologicalReaction>
</comment>
<dbReference type="Pfam" id="PF02148">
    <property type="entry name" value="zf-UBP"/>
    <property type="match status" value="1"/>
</dbReference>
<evidence type="ECO:0000256" key="4">
    <source>
        <dbReference type="ARBA" id="ARBA00049193"/>
    </source>
</evidence>
<comment type="caution">
    <text evidence="9">The sequence shown here is derived from an EMBL/GenBank/DDBJ whole genome shotgun (WGS) entry which is preliminary data.</text>
</comment>
<reference evidence="9" key="1">
    <citation type="submission" date="2023-07" db="EMBL/GenBank/DDBJ databases">
        <authorList>
            <person name="Stuckert A."/>
        </authorList>
    </citation>
    <scope>NUCLEOTIDE SEQUENCE</scope>
</reference>
<evidence type="ECO:0000256" key="7">
    <source>
        <dbReference type="SAM" id="MobiDB-lite"/>
    </source>
</evidence>
<dbReference type="SMART" id="SM00290">
    <property type="entry name" value="ZnF_UBP"/>
    <property type="match status" value="1"/>
</dbReference>
<evidence type="ECO:0000313" key="10">
    <source>
        <dbReference type="Proteomes" id="UP001176940"/>
    </source>
</evidence>
<dbReference type="InterPro" id="IPR001607">
    <property type="entry name" value="Znf_UBP"/>
</dbReference>
<dbReference type="Pfam" id="PF00850">
    <property type="entry name" value="Hist_deacetyl"/>
    <property type="match status" value="2"/>
</dbReference>
<organism evidence="9 10">
    <name type="scientific">Ranitomeya imitator</name>
    <name type="common">mimic poison frog</name>
    <dbReference type="NCBI Taxonomy" id="111125"/>
    <lineage>
        <taxon>Eukaryota</taxon>
        <taxon>Metazoa</taxon>
        <taxon>Chordata</taxon>
        <taxon>Craniata</taxon>
        <taxon>Vertebrata</taxon>
        <taxon>Euteleostomi</taxon>
        <taxon>Amphibia</taxon>
        <taxon>Batrachia</taxon>
        <taxon>Anura</taxon>
        <taxon>Neobatrachia</taxon>
        <taxon>Hyloidea</taxon>
        <taxon>Dendrobatidae</taxon>
        <taxon>Dendrobatinae</taxon>
        <taxon>Ranitomeya</taxon>
    </lineage>
</organism>
<feature type="domain" description="UBP-type" evidence="8">
    <location>
        <begin position="1119"/>
        <end position="1217"/>
    </location>
</feature>
<dbReference type="InterPro" id="IPR023801">
    <property type="entry name" value="His_deacetylse_dom"/>
</dbReference>
<keyword evidence="6" id="KW-0863">Zinc-finger</keyword>
<keyword evidence="2" id="KW-0833">Ubl conjugation pathway</keyword>
<accession>A0ABN9KUU8</accession>
<dbReference type="Gene3D" id="3.40.800.20">
    <property type="entry name" value="Histone deacetylase domain"/>
    <property type="match status" value="2"/>
</dbReference>
<gene>
    <name evidence="9" type="ORF">RIMI_LOCUS1779997</name>
</gene>
<dbReference type="InterPro" id="IPR037138">
    <property type="entry name" value="His_deacetylse_dom_sf"/>
</dbReference>
<dbReference type="InterPro" id="IPR000286">
    <property type="entry name" value="HDACs"/>
</dbReference>
<keyword evidence="10" id="KW-1185">Reference proteome</keyword>
<feature type="region of interest" description="Disordered" evidence="7">
    <location>
        <begin position="982"/>
        <end position="1010"/>
    </location>
</feature>
<comment type="catalytic activity">
    <reaction evidence="4">
        <text>N(6)-(2E)-butenoyl-L-lysyl-[protein] + H2O = (2E)-2-butenoate + L-lysyl-[protein]</text>
        <dbReference type="Rhea" id="RHEA:69172"/>
        <dbReference type="Rhea" id="RHEA-COMP:9752"/>
        <dbReference type="Rhea" id="RHEA-COMP:13707"/>
        <dbReference type="ChEBI" id="CHEBI:15377"/>
        <dbReference type="ChEBI" id="CHEBI:29969"/>
        <dbReference type="ChEBI" id="CHEBI:35899"/>
        <dbReference type="ChEBI" id="CHEBI:137954"/>
    </reaction>
    <physiologicalReaction direction="left-to-right" evidence="4">
        <dbReference type="Rhea" id="RHEA:69173"/>
    </physiologicalReaction>
</comment>
<dbReference type="InterPro" id="IPR023696">
    <property type="entry name" value="Ureohydrolase_dom_sf"/>
</dbReference>
<dbReference type="PANTHER" id="PTHR10625">
    <property type="entry name" value="HISTONE DEACETYLASE HDAC1-RELATED"/>
    <property type="match status" value="1"/>
</dbReference>
<evidence type="ECO:0000313" key="9">
    <source>
        <dbReference type="EMBL" id="CAJ0922567.1"/>
    </source>
</evidence>
<feature type="region of interest" description="Disordered" evidence="7">
    <location>
        <begin position="1"/>
        <end position="103"/>
    </location>
</feature>
<feature type="region of interest" description="Disordered" evidence="7">
    <location>
        <begin position="896"/>
        <end position="926"/>
    </location>
</feature>
<evidence type="ECO:0000256" key="5">
    <source>
        <dbReference type="ARBA" id="ARBA00049416"/>
    </source>
</evidence>
<protein>
    <recommendedName>
        <fullName evidence="8">UBP-type domain-containing protein</fullName>
    </recommendedName>
</protein>
<dbReference type="Proteomes" id="UP001176940">
    <property type="component" value="Unassembled WGS sequence"/>
</dbReference>
<evidence type="ECO:0000256" key="1">
    <source>
        <dbReference type="ARBA" id="ARBA00007738"/>
    </source>
</evidence>
<comment type="catalytic activity">
    <reaction evidence="3">
        <text>N(6)-acetyl-L-lysyl-[protein] + H2O = L-lysyl-[protein] + acetate</text>
        <dbReference type="Rhea" id="RHEA:58108"/>
        <dbReference type="Rhea" id="RHEA-COMP:9752"/>
        <dbReference type="Rhea" id="RHEA-COMP:10731"/>
        <dbReference type="ChEBI" id="CHEBI:15377"/>
        <dbReference type="ChEBI" id="CHEBI:29969"/>
        <dbReference type="ChEBI" id="CHEBI:30089"/>
        <dbReference type="ChEBI" id="CHEBI:61930"/>
    </reaction>
    <physiologicalReaction direction="left-to-right" evidence="3">
        <dbReference type="Rhea" id="RHEA:58109"/>
    </physiologicalReaction>
</comment>
<evidence type="ECO:0000256" key="6">
    <source>
        <dbReference type="PROSITE-ProRule" id="PRU00502"/>
    </source>
</evidence>
<sequence length="1222" mass="133429">MSTGCVPAVRGAAGDTVHQSGPQAADFPPDPSPRSVLQVPRAVTSCPWLLHDEETMSSPRDQAAPRGRGTVGSPGRSSSKKPGKKGQPSPTGGPGLQEVKKRGYRMRKTPERQLCHQLDGLHLGTESPAVGSGLVYDDRMTQFFCLWDDTFPECPARLLAVKEKLVEYGLLERCTSVPAREASEEELLLVHSKEYVELMKSTQKMTEEELRALSDKYDSVYLHPLSFSASCVAAGSVLQLVDKVVSREIRNGLAVVRPPGHHAFRDQMNGYCMFNQLAIAARYAQRQHGVKRVLIVDWDVHHGQGTQFIFEDDPSVLYFSIHRYENGEYWPHLAESSSTAVGKKRGEQYNINVPWNKTGMNDADFITAFLHLLLPVSYEFQPQLVLVAAGYDSVIGDPKGEMSATPACFAHLTHMLMCMAEGRLVLALEGGYNHRSLAEGACSSLKILLGDPCPLLRLPFTPCESALDSISGAISVHRKYWRCLQGQDLTLNLETGNNKVTTEEKSVAESEDLAVTLDAAMQEVMRKLPVSRTGLVYDEQMMEHYNMWDSGHPELPQRIARIFKRHKEMGLVDRCTRLPLRMATTKELQMCHSLPYIQKIEESSRMKPRDLHKACSEYNSIYINNRSYHSACLAAGSTFSVVEAVVKGEVQNGVCIVRPPGHHAEPGAACGFCFFNNVALAARYAQSLQSPSEPPLRVMILDWDIHHGNGIQHMFEDDPSVLYVSLHRYDDGTFFPRSEDAAFNRVGSGPGEGFNVNIPWNGGKMGDVEYLLAFHRIVMPIAYEFNPQLVLVSAGFDAARGDPLGGCRVSPEGYAHMTHLLMGLAGGKVVLVLEGGYNLTSISDSMSMCTRTLLGDTPPTISDLHAPRPAALLAISSVLGVHQKYWRTLRINAGPSVPSKAEVMPPRKDMEPGLSSPQRGSLGKQLVSTASPLKPDLEDFLQEQSPLMVGGGSPRGRTAVIQDADTRTKEVLGGDIVESMKVGPVSSPALQERRDEEDKNMEAGPDQSYDGDTLELVIELHLSDKTPEKQRSTLAAGGSVEDLLRNLHLGDVKSPDGDSSPAGGARKKTSIGRQSAGAQSAGKAPLADSAGGDRFPSYEADADPCPGFSGELFSVTPLPWCPHLESVRALPPGGLDVTEPCAVCGTQVENWVCLACYQVLCGRYVSQHMMTHGASSGHSMVLSFSDLSVWCYGCDAYIHNEVLIPAKQSAYHCKFGEEMTGA</sequence>
<evidence type="ECO:0000256" key="3">
    <source>
        <dbReference type="ARBA" id="ARBA00049136"/>
    </source>
</evidence>
<keyword evidence="6" id="KW-0479">Metal-binding</keyword>
<dbReference type="SUPFAM" id="SSF52768">
    <property type="entry name" value="Arginase/deacetylase"/>
    <property type="match status" value="2"/>
</dbReference>